<dbReference type="InterPro" id="IPR052155">
    <property type="entry name" value="Biofilm_reg_signaling"/>
</dbReference>
<dbReference type="InterPro" id="IPR043128">
    <property type="entry name" value="Rev_trsase/Diguanyl_cyclase"/>
</dbReference>
<dbReference type="SUPFAM" id="SSF55073">
    <property type="entry name" value="Nucleotide cyclase"/>
    <property type="match status" value="1"/>
</dbReference>
<keyword evidence="1" id="KW-0472">Membrane</keyword>
<proteinExistence type="predicted"/>
<feature type="domain" description="PAC" evidence="2">
    <location>
        <begin position="314"/>
        <end position="366"/>
    </location>
</feature>
<dbReference type="PROSITE" id="PS50113">
    <property type="entry name" value="PAC"/>
    <property type="match status" value="1"/>
</dbReference>
<sequence length="840" mass="90823">MNVEPVEAVEPEMSRPWPDALLPKAPWRAQQVRGVLQIVPRMTASLLLLTAVAAWLCAEALGPAWILPWAGLQTLLALVWHLDMRRLGRRDDEALRSTLVLLRLGLPVSLFSLLLAMLAVQAFPEMAREGQFLVGVMLGGALCAGAIELAALPVLSALWAGTLGVGALLALLVVGTPVFSVAFALLVLIGLLVSVSVRGVSRTLLARLQAQSEAARGEHTISMLLRDFETQSDAWTWRGDRAGRLWQVAPRMAAELGLSMPQALVGQDLVQVLRSGEGGASLAMRQGFRGRVDARMPPELMALMAALQSGQPFRGIEVAVSRPGRSPSWWSISGVPVLDAVGLQTGWRGIVRDVTLLRQQSGELERLARTDTLTGLANRHVLQQRAEAAVQALARRAPPAPGADDDSPLSLLLLDLDNFKTVNDHFGHLVGDLLLQEVARRLRGVLEERGLDAQGPEGVLARLGGDEFALLIERPMLTVEREDLALALLAVLREPWQHEALCVEIRASLGAAAWDGPGTRAALLLQQADIALYEAKAAGRDMVRLFDAAMGERMAGRHLVIQELGQALEAARRRLARGGERLPEPACGWLSVHYQPQHDVADGRLTGFEALLRWRHPQRGWISPADFVPVAEETGLVVALGEWVLRQACHDAARWGGDTKIAVNVSGVQFAGRHLVRTVSEVLAETGLAPRRLELEITETAVLADPASARTRMQALRMLGIRLGLDDFGTGHSSLSSLRTYPITTLKIDRSFVVALDGGGPQADQILRTIVQLGQALGMKTLAEGVETAAQLEVLRRHGCDQVQGYLFAAALDVKEATRRVAATRPTGEWSSVVSGPESR</sequence>
<protein>
    <recommendedName>
        <fullName evidence="7">EAL domain-containing protein</fullName>
    </recommendedName>
</protein>
<dbReference type="STRING" id="34103.SAMN05421778_104256"/>
<keyword evidence="6" id="KW-1185">Reference proteome</keyword>
<dbReference type="PATRIC" id="fig|1286631.3.peg.2127"/>
<dbReference type="SMART" id="SM00267">
    <property type="entry name" value="GGDEF"/>
    <property type="match status" value="1"/>
</dbReference>
<dbReference type="InterPro" id="IPR035919">
    <property type="entry name" value="EAL_sf"/>
</dbReference>
<dbReference type="Pfam" id="PF00563">
    <property type="entry name" value="EAL"/>
    <property type="match status" value="1"/>
</dbReference>
<dbReference type="Gene3D" id="3.30.70.270">
    <property type="match status" value="1"/>
</dbReference>
<dbReference type="InterPro" id="IPR000700">
    <property type="entry name" value="PAS-assoc_C"/>
</dbReference>
<dbReference type="SMART" id="SM00052">
    <property type="entry name" value="EAL"/>
    <property type="match status" value="1"/>
</dbReference>
<dbReference type="SUPFAM" id="SSF55785">
    <property type="entry name" value="PYP-like sensor domain (PAS domain)"/>
    <property type="match status" value="1"/>
</dbReference>
<dbReference type="InterPro" id="IPR029787">
    <property type="entry name" value="Nucleotide_cyclase"/>
</dbReference>
<dbReference type="eggNOG" id="COG5001">
    <property type="taxonomic scope" value="Bacteria"/>
</dbReference>
<dbReference type="PANTHER" id="PTHR44757:SF2">
    <property type="entry name" value="BIOFILM ARCHITECTURE MAINTENANCE PROTEIN MBAA"/>
    <property type="match status" value="1"/>
</dbReference>
<evidence type="ECO:0008006" key="7">
    <source>
        <dbReference type="Google" id="ProtNLM"/>
    </source>
</evidence>
<dbReference type="InterPro" id="IPR035965">
    <property type="entry name" value="PAS-like_dom_sf"/>
</dbReference>
<feature type="transmembrane region" description="Helical" evidence="1">
    <location>
        <begin position="38"/>
        <end position="56"/>
    </location>
</feature>
<keyword evidence="1" id="KW-1133">Transmembrane helix</keyword>
<evidence type="ECO:0000313" key="6">
    <source>
        <dbReference type="Proteomes" id="UP000026714"/>
    </source>
</evidence>
<keyword evidence="1" id="KW-0812">Transmembrane</keyword>
<dbReference type="NCBIfam" id="TIGR00254">
    <property type="entry name" value="GGDEF"/>
    <property type="match status" value="1"/>
</dbReference>
<feature type="domain" description="GGDEF" evidence="4">
    <location>
        <begin position="407"/>
        <end position="548"/>
    </location>
</feature>
<dbReference type="InterPro" id="IPR000160">
    <property type="entry name" value="GGDEF_dom"/>
</dbReference>
<dbReference type="AlphaFoldDB" id="A0A059KLK9"/>
<accession>A0A059KLK9</accession>
<evidence type="ECO:0000259" key="3">
    <source>
        <dbReference type="PROSITE" id="PS50883"/>
    </source>
</evidence>
<dbReference type="PANTHER" id="PTHR44757">
    <property type="entry name" value="DIGUANYLATE CYCLASE DGCP"/>
    <property type="match status" value="1"/>
</dbReference>
<dbReference type="Gene3D" id="3.30.450.20">
    <property type="entry name" value="PAS domain"/>
    <property type="match status" value="1"/>
</dbReference>
<feature type="transmembrane region" description="Helical" evidence="1">
    <location>
        <begin position="100"/>
        <end position="120"/>
    </location>
</feature>
<dbReference type="SUPFAM" id="SSF141868">
    <property type="entry name" value="EAL domain-like"/>
    <property type="match status" value="1"/>
</dbReference>
<dbReference type="CDD" id="cd01948">
    <property type="entry name" value="EAL"/>
    <property type="match status" value="1"/>
</dbReference>
<evidence type="ECO:0000259" key="4">
    <source>
        <dbReference type="PROSITE" id="PS50887"/>
    </source>
</evidence>
<organism evidence="5 6">
    <name type="scientific">Sphaerotilus natans subsp. natans DSM 6575</name>
    <dbReference type="NCBI Taxonomy" id="1286631"/>
    <lineage>
        <taxon>Bacteria</taxon>
        <taxon>Pseudomonadati</taxon>
        <taxon>Pseudomonadota</taxon>
        <taxon>Betaproteobacteria</taxon>
        <taxon>Burkholderiales</taxon>
        <taxon>Sphaerotilaceae</taxon>
        <taxon>Sphaerotilus</taxon>
    </lineage>
</organism>
<evidence type="ECO:0000259" key="2">
    <source>
        <dbReference type="PROSITE" id="PS50113"/>
    </source>
</evidence>
<evidence type="ECO:0000256" key="1">
    <source>
        <dbReference type="SAM" id="Phobius"/>
    </source>
</evidence>
<dbReference type="EMBL" id="AZRA01000053">
    <property type="protein sequence ID" value="KDB52255.1"/>
    <property type="molecule type" value="Genomic_DNA"/>
</dbReference>
<dbReference type="Pfam" id="PF00990">
    <property type="entry name" value="GGDEF"/>
    <property type="match status" value="1"/>
</dbReference>
<dbReference type="PROSITE" id="PS50887">
    <property type="entry name" value="GGDEF"/>
    <property type="match status" value="1"/>
</dbReference>
<feature type="transmembrane region" description="Helical" evidence="1">
    <location>
        <begin position="167"/>
        <end position="193"/>
    </location>
</feature>
<comment type="caution">
    <text evidence="5">The sequence shown here is derived from an EMBL/GenBank/DDBJ whole genome shotgun (WGS) entry which is preliminary data.</text>
</comment>
<feature type="transmembrane region" description="Helical" evidence="1">
    <location>
        <begin position="132"/>
        <end position="155"/>
    </location>
</feature>
<dbReference type="Proteomes" id="UP000026714">
    <property type="component" value="Unassembled WGS sequence"/>
</dbReference>
<dbReference type="PROSITE" id="PS50883">
    <property type="entry name" value="EAL"/>
    <property type="match status" value="1"/>
</dbReference>
<feature type="transmembrane region" description="Helical" evidence="1">
    <location>
        <begin position="62"/>
        <end position="80"/>
    </location>
</feature>
<gene>
    <name evidence="5" type="ORF">X805_21630</name>
</gene>
<dbReference type="CDD" id="cd00130">
    <property type="entry name" value="PAS"/>
    <property type="match status" value="1"/>
</dbReference>
<feature type="domain" description="EAL" evidence="3">
    <location>
        <begin position="568"/>
        <end position="825"/>
    </location>
</feature>
<reference evidence="5 6" key="1">
    <citation type="journal article" date="2014" name="FEMS Microbiol. Ecol.">
        <title>Sphaerotilus natans encrusted with nanoball-shaped Fe(III) oxide minerals formed by nitrate-reducing mixotrophic Fe(II) oxidation.</title>
        <authorList>
            <person name="Park S."/>
            <person name="Kim D.H."/>
            <person name="Lee J.H."/>
            <person name="Hur H.G."/>
        </authorList>
    </citation>
    <scope>NUCLEOTIDE SEQUENCE [LARGE SCALE GENOMIC DNA]</scope>
    <source>
        <strain evidence="5 6">DSM 6575</strain>
    </source>
</reference>
<dbReference type="CDD" id="cd01949">
    <property type="entry name" value="GGDEF"/>
    <property type="match status" value="1"/>
</dbReference>
<name>A0A059KLK9_9BURK</name>
<dbReference type="InterPro" id="IPR001633">
    <property type="entry name" value="EAL_dom"/>
</dbReference>
<dbReference type="InterPro" id="IPR000014">
    <property type="entry name" value="PAS"/>
</dbReference>
<evidence type="ECO:0000313" key="5">
    <source>
        <dbReference type="EMBL" id="KDB52255.1"/>
    </source>
</evidence>
<dbReference type="Gene3D" id="3.20.20.450">
    <property type="entry name" value="EAL domain"/>
    <property type="match status" value="1"/>
</dbReference>